<evidence type="ECO:0000256" key="1">
    <source>
        <dbReference type="ARBA" id="ARBA00010055"/>
    </source>
</evidence>
<dbReference type="InterPro" id="IPR011171">
    <property type="entry name" value="GMF"/>
</dbReference>
<protein>
    <recommendedName>
        <fullName evidence="3">ADF-H domain-containing protein</fullName>
    </recommendedName>
</protein>
<sequence length="139" mass="15926">MSNALYSFSEETLQKLRKFRFGSARSDDVQALIYQIDKTTYEIKLDESAESPITSIEELVEELPDNSPRYVVLSYPITLKDGRKSSPLVLVYWLPPTSTQSLRMLYAAALELIREKAGVSKLIEIDDEEDFEDIEEKVL</sequence>
<evidence type="ECO:0000313" key="4">
    <source>
        <dbReference type="EMBL" id="ODQ60565.1"/>
    </source>
</evidence>
<accession>A0A1E3P561</accession>
<keyword evidence="5" id="KW-1185">Reference proteome</keyword>
<evidence type="ECO:0000259" key="3">
    <source>
        <dbReference type="PROSITE" id="PS51263"/>
    </source>
</evidence>
<dbReference type="PIRSF" id="PIRSF001788">
    <property type="entry name" value="GMF-beta"/>
    <property type="match status" value="1"/>
</dbReference>
<dbReference type="Proteomes" id="UP000094112">
    <property type="component" value="Unassembled WGS sequence"/>
</dbReference>
<dbReference type="RefSeq" id="XP_019039772.1">
    <property type="nucleotide sequence ID" value="XM_019184523.1"/>
</dbReference>
<dbReference type="CDD" id="cd11283">
    <property type="entry name" value="ADF_GMF-beta_like"/>
    <property type="match status" value="1"/>
</dbReference>
<dbReference type="PROSITE" id="PS51263">
    <property type="entry name" value="ADF_H"/>
    <property type="match status" value="1"/>
</dbReference>
<dbReference type="GO" id="GO:0034316">
    <property type="term" value="P:negative regulation of Arp2/3 complex-mediated actin nucleation"/>
    <property type="evidence" value="ECO:0007669"/>
    <property type="project" value="TreeGrafter"/>
</dbReference>
<dbReference type="AlphaFoldDB" id="A0A1E3P561"/>
<dbReference type="STRING" id="683960.A0A1E3P561"/>
<keyword evidence="2" id="KW-0539">Nucleus</keyword>
<proteinExistence type="inferred from homology"/>
<dbReference type="InterPro" id="IPR029006">
    <property type="entry name" value="ADF-H/Gelsolin-like_dom_sf"/>
</dbReference>
<keyword evidence="2" id="KW-0963">Cytoplasm</keyword>
<dbReference type="GO" id="GO:0071846">
    <property type="term" value="P:actin filament debranching"/>
    <property type="evidence" value="ECO:0007669"/>
    <property type="project" value="EnsemblFungi"/>
</dbReference>
<dbReference type="GO" id="GO:0071933">
    <property type="term" value="F:Arp2/3 complex binding"/>
    <property type="evidence" value="ECO:0007669"/>
    <property type="project" value="EnsemblFungi"/>
</dbReference>
<evidence type="ECO:0000313" key="5">
    <source>
        <dbReference type="Proteomes" id="UP000094112"/>
    </source>
</evidence>
<organism evidence="4 5">
    <name type="scientific">Wickerhamomyces anomalus (strain ATCC 58044 / CBS 1984 / NCYC 433 / NRRL Y-366-8)</name>
    <name type="common">Yeast</name>
    <name type="synonym">Hansenula anomala</name>
    <dbReference type="NCBI Taxonomy" id="683960"/>
    <lineage>
        <taxon>Eukaryota</taxon>
        <taxon>Fungi</taxon>
        <taxon>Dikarya</taxon>
        <taxon>Ascomycota</taxon>
        <taxon>Saccharomycotina</taxon>
        <taxon>Saccharomycetes</taxon>
        <taxon>Phaffomycetales</taxon>
        <taxon>Wickerhamomycetaceae</taxon>
        <taxon>Wickerhamomyces</taxon>
    </lineage>
</organism>
<dbReference type="Pfam" id="PF00241">
    <property type="entry name" value="Cofilin_ADF"/>
    <property type="match status" value="1"/>
</dbReference>
<dbReference type="GO" id="GO:0005634">
    <property type="term" value="C:nucleus"/>
    <property type="evidence" value="ECO:0007669"/>
    <property type="project" value="UniProtKB-SubCell"/>
</dbReference>
<gene>
    <name evidence="4" type="ORF">WICANDRAFT_77247</name>
</gene>
<dbReference type="GO" id="GO:0003779">
    <property type="term" value="F:actin binding"/>
    <property type="evidence" value="ECO:0007669"/>
    <property type="project" value="InterPro"/>
</dbReference>
<dbReference type="PANTHER" id="PTHR11249:SF2">
    <property type="entry name" value="GLIA MATURATION FACTOR"/>
    <property type="match status" value="1"/>
</dbReference>
<dbReference type="GeneID" id="30201769"/>
<comment type="similarity">
    <text evidence="1 2">Belongs to the actin-binding proteins ADF family. GMF subfamily.</text>
</comment>
<dbReference type="SMART" id="SM00102">
    <property type="entry name" value="ADF"/>
    <property type="match status" value="1"/>
</dbReference>
<dbReference type="GO" id="GO:0030479">
    <property type="term" value="C:actin cortical patch"/>
    <property type="evidence" value="ECO:0007669"/>
    <property type="project" value="EnsemblFungi"/>
</dbReference>
<reference evidence="4 5" key="1">
    <citation type="journal article" date="2016" name="Proc. Natl. Acad. Sci. U.S.A.">
        <title>Comparative genomics of biotechnologically important yeasts.</title>
        <authorList>
            <person name="Riley R."/>
            <person name="Haridas S."/>
            <person name="Wolfe K.H."/>
            <person name="Lopes M.R."/>
            <person name="Hittinger C.T."/>
            <person name="Goeker M."/>
            <person name="Salamov A.A."/>
            <person name="Wisecaver J.H."/>
            <person name="Long T.M."/>
            <person name="Calvey C.H."/>
            <person name="Aerts A.L."/>
            <person name="Barry K.W."/>
            <person name="Choi C."/>
            <person name="Clum A."/>
            <person name="Coughlan A.Y."/>
            <person name="Deshpande S."/>
            <person name="Douglass A.P."/>
            <person name="Hanson S.J."/>
            <person name="Klenk H.-P."/>
            <person name="LaButti K.M."/>
            <person name="Lapidus A."/>
            <person name="Lindquist E.A."/>
            <person name="Lipzen A.M."/>
            <person name="Meier-Kolthoff J.P."/>
            <person name="Ohm R.A."/>
            <person name="Otillar R.P."/>
            <person name="Pangilinan J.L."/>
            <person name="Peng Y."/>
            <person name="Rokas A."/>
            <person name="Rosa C.A."/>
            <person name="Scheuner C."/>
            <person name="Sibirny A.A."/>
            <person name="Slot J.C."/>
            <person name="Stielow J.B."/>
            <person name="Sun H."/>
            <person name="Kurtzman C.P."/>
            <person name="Blackwell M."/>
            <person name="Grigoriev I.V."/>
            <person name="Jeffries T.W."/>
        </authorList>
    </citation>
    <scope>NUCLEOTIDE SEQUENCE [LARGE SCALE GENOMIC DNA]</scope>
    <source>
        <strain evidence="5">ATCC 58044 / CBS 1984 / NCYC 433 / NRRL Y-366-8</strain>
    </source>
</reference>
<dbReference type="Gene3D" id="3.40.20.10">
    <property type="entry name" value="Severin"/>
    <property type="match status" value="1"/>
</dbReference>
<feature type="domain" description="ADF-H" evidence="3">
    <location>
        <begin position="4"/>
        <end position="139"/>
    </location>
</feature>
<dbReference type="InterPro" id="IPR002108">
    <property type="entry name" value="ADF-H"/>
</dbReference>
<dbReference type="OrthoDB" id="3919494at2759"/>
<comment type="subcellular location">
    <subcellularLocation>
        <location evidence="2">Cytoplasm</location>
    </subcellularLocation>
    <subcellularLocation>
        <location evidence="2">Nucleus</location>
    </subcellularLocation>
</comment>
<dbReference type="SUPFAM" id="SSF55753">
    <property type="entry name" value="Actin depolymerizing proteins"/>
    <property type="match status" value="1"/>
</dbReference>
<name>A0A1E3P561_WICAA</name>
<dbReference type="EMBL" id="KV454209">
    <property type="protein sequence ID" value="ODQ60565.1"/>
    <property type="molecule type" value="Genomic_DNA"/>
</dbReference>
<dbReference type="PANTHER" id="PTHR11249">
    <property type="entry name" value="GLIAL FACTOR NATURATION FACTOR"/>
    <property type="match status" value="1"/>
</dbReference>
<evidence type="ECO:0000256" key="2">
    <source>
        <dbReference type="PIRNR" id="PIRNR001788"/>
    </source>
</evidence>